<dbReference type="PIRSF" id="PIRSF018266">
    <property type="entry name" value="FecR"/>
    <property type="match status" value="1"/>
</dbReference>
<evidence type="ECO:0000313" key="3">
    <source>
        <dbReference type="EMBL" id="SHF07000.1"/>
    </source>
</evidence>
<keyword evidence="4" id="KW-1185">Reference proteome</keyword>
<dbReference type="Proteomes" id="UP000184041">
    <property type="component" value="Unassembled WGS sequence"/>
</dbReference>
<feature type="domain" description="FecR protein" evidence="2">
    <location>
        <begin position="141"/>
        <end position="238"/>
    </location>
</feature>
<feature type="transmembrane region" description="Helical" evidence="1">
    <location>
        <begin position="102"/>
        <end position="123"/>
    </location>
</feature>
<sequence length="365" mass="41113">MHRKKYTVDELVQNPSFRQMVKGTASAEEVSRWNDWIEASDQNRAKARQAISEIAGFEFDDPARGDVDEEVEWSRLYEATVGKSDTKIQQQYIQGRDSSAKWWYRVAAILILGSIIGAGLYLYPETDKVSTGVEQITREQTVRTDSGEQKTIRFSNGSKIILNSNATVTYSLGLLHSQTIEVTLEGEAFFDAESKSGENEPVFAIQTPDGTIRDIGTEFLVSVGDDYSRVILQEGTVEVTPREPVNEDRRIAVQKGEMLEFNRSEVLKKQGVNATFYTSWATGSMEFDKTTVQEFAGFVEQRFYVEVQVADPDLAEIRIDGAVYFKSLEGLVRSVSDIIKIPVYQSEDRETVYIGDKVGDPRTEQ</sequence>
<dbReference type="Pfam" id="PF04773">
    <property type="entry name" value="FecR"/>
    <property type="match status" value="1"/>
</dbReference>
<proteinExistence type="predicted"/>
<dbReference type="Gene3D" id="2.60.120.1440">
    <property type="match status" value="1"/>
</dbReference>
<evidence type="ECO:0000259" key="2">
    <source>
        <dbReference type="Pfam" id="PF04773"/>
    </source>
</evidence>
<dbReference type="OrthoDB" id="1523489at2"/>
<reference evidence="3 4" key="1">
    <citation type="submission" date="2016-11" db="EMBL/GenBank/DDBJ databases">
        <authorList>
            <person name="Jaros S."/>
            <person name="Januszkiewicz K."/>
            <person name="Wedrychowicz H."/>
        </authorList>
    </citation>
    <scope>NUCLEOTIDE SEQUENCE [LARGE SCALE GENOMIC DNA]</scope>
    <source>
        <strain evidence="3 4">DSM 21986</strain>
    </source>
</reference>
<dbReference type="AlphaFoldDB" id="A0A1M4YMJ3"/>
<dbReference type="PANTHER" id="PTHR30273">
    <property type="entry name" value="PERIPLASMIC SIGNAL SENSOR AND SIGMA FACTOR ACTIVATOR FECR-RELATED"/>
    <property type="match status" value="1"/>
</dbReference>
<keyword evidence="1" id="KW-0812">Transmembrane</keyword>
<gene>
    <name evidence="3" type="ORF">SAMN05443144_105107</name>
</gene>
<dbReference type="PANTHER" id="PTHR30273:SF2">
    <property type="entry name" value="PROTEIN FECR"/>
    <property type="match status" value="1"/>
</dbReference>
<evidence type="ECO:0000313" key="4">
    <source>
        <dbReference type="Proteomes" id="UP000184041"/>
    </source>
</evidence>
<protein>
    <submittedName>
        <fullName evidence="3">FecR family protein</fullName>
    </submittedName>
</protein>
<dbReference type="GO" id="GO:0016989">
    <property type="term" value="F:sigma factor antagonist activity"/>
    <property type="evidence" value="ECO:0007669"/>
    <property type="project" value="TreeGrafter"/>
</dbReference>
<keyword evidence="1" id="KW-1133">Transmembrane helix</keyword>
<keyword evidence="1" id="KW-0472">Membrane</keyword>
<organism evidence="3 4">
    <name type="scientific">Fodinibius roseus</name>
    <dbReference type="NCBI Taxonomy" id="1194090"/>
    <lineage>
        <taxon>Bacteria</taxon>
        <taxon>Pseudomonadati</taxon>
        <taxon>Balneolota</taxon>
        <taxon>Balneolia</taxon>
        <taxon>Balneolales</taxon>
        <taxon>Balneolaceae</taxon>
        <taxon>Fodinibius</taxon>
    </lineage>
</organism>
<dbReference type="InterPro" id="IPR012373">
    <property type="entry name" value="Ferrdict_sens_TM"/>
</dbReference>
<name>A0A1M4YMJ3_9BACT</name>
<dbReference type="RefSeq" id="WP_073060881.1">
    <property type="nucleotide sequence ID" value="NZ_FQUS01000005.1"/>
</dbReference>
<dbReference type="InterPro" id="IPR006860">
    <property type="entry name" value="FecR"/>
</dbReference>
<dbReference type="EMBL" id="FQUS01000005">
    <property type="protein sequence ID" value="SHF07000.1"/>
    <property type="molecule type" value="Genomic_DNA"/>
</dbReference>
<evidence type="ECO:0000256" key="1">
    <source>
        <dbReference type="SAM" id="Phobius"/>
    </source>
</evidence>
<accession>A0A1M4YMJ3</accession>
<dbReference type="STRING" id="1194090.SAMN05443144_105107"/>